<gene>
    <name evidence="7" type="ORF">CM240_0525</name>
</gene>
<feature type="transmembrane region" description="Helical" evidence="6">
    <location>
        <begin position="96"/>
        <end position="113"/>
    </location>
</feature>
<dbReference type="RefSeq" id="WP_044036185.1">
    <property type="nucleotide sequence ID" value="NZ_HG917868.1"/>
</dbReference>
<dbReference type="eggNOG" id="COG0772">
    <property type="taxonomic scope" value="Bacteria"/>
</dbReference>
<feature type="transmembrane region" description="Helical" evidence="6">
    <location>
        <begin position="35"/>
        <end position="53"/>
    </location>
</feature>
<protein>
    <submittedName>
        <fullName evidence="7">Cell cycle protein</fullName>
    </submittedName>
</protein>
<dbReference type="GO" id="GO:0005886">
    <property type="term" value="C:plasma membrane"/>
    <property type="evidence" value="ECO:0007669"/>
    <property type="project" value="TreeGrafter"/>
</dbReference>
<dbReference type="GO" id="GO:0008360">
    <property type="term" value="P:regulation of cell shape"/>
    <property type="evidence" value="ECO:0007669"/>
    <property type="project" value="UniProtKB-KW"/>
</dbReference>
<evidence type="ECO:0000256" key="3">
    <source>
        <dbReference type="ARBA" id="ARBA00022960"/>
    </source>
</evidence>
<feature type="transmembrane region" description="Helical" evidence="6">
    <location>
        <begin position="65"/>
        <end position="84"/>
    </location>
</feature>
<keyword evidence="8" id="KW-1185">Reference proteome</keyword>
<dbReference type="GO" id="GO:0051301">
    <property type="term" value="P:cell division"/>
    <property type="evidence" value="ECO:0007669"/>
    <property type="project" value="InterPro"/>
</dbReference>
<evidence type="ECO:0000256" key="2">
    <source>
        <dbReference type="ARBA" id="ARBA00022692"/>
    </source>
</evidence>
<dbReference type="PANTHER" id="PTHR30474:SF3">
    <property type="entry name" value="PEPTIDOGLYCAN GLYCOSYLTRANSFERASE RODA"/>
    <property type="match status" value="1"/>
</dbReference>
<accession>W6SDG4</accession>
<feature type="transmembrane region" description="Helical" evidence="6">
    <location>
        <begin position="407"/>
        <end position="425"/>
    </location>
</feature>
<feature type="transmembrane region" description="Helical" evidence="6">
    <location>
        <begin position="125"/>
        <end position="144"/>
    </location>
</feature>
<evidence type="ECO:0000313" key="8">
    <source>
        <dbReference type="Proteomes" id="UP000019426"/>
    </source>
</evidence>
<evidence type="ECO:0000256" key="6">
    <source>
        <dbReference type="SAM" id="Phobius"/>
    </source>
</evidence>
<dbReference type="GO" id="GO:0032153">
    <property type="term" value="C:cell division site"/>
    <property type="evidence" value="ECO:0007669"/>
    <property type="project" value="TreeGrafter"/>
</dbReference>
<dbReference type="EMBL" id="HG917868">
    <property type="protein sequence ID" value="CDM67690.1"/>
    <property type="molecule type" value="Genomic_DNA"/>
</dbReference>
<dbReference type="PANTHER" id="PTHR30474">
    <property type="entry name" value="CELL CYCLE PROTEIN"/>
    <property type="match status" value="1"/>
</dbReference>
<feature type="transmembrane region" description="Helical" evidence="6">
    <location>
        <begin position="257"/>
        <end position="276"/>
    </location>
</feature>
<evidence type="ECO:0000256" key="4">
    <source>
        <dbReference type="ARBA" id="ARBA00022989"/>
    </source>
</evidence>
<dbReference type="HOGENOM" id="CLU_029243_3_1_9"/>
<keyword evidence="5 6" id="KW-0472">Membrane</keyword>
<dbReference type="PATRIC" id="fig|1216932.3.peg.509"/>
<dbReference type="KEGG" id="clt:CM240_0525"/>
<evidence type="ECO:0000313" key="7">
    <source>
        <dbReference type="EMBL" id="CDM67690.1"/>
    </source>
</evidence>
<dbReference type="Proteomes" id="UP000019426">
    <property type="component" value="Chromosome M2/40_rep1"/>
</dbReference>
<feature type="transmembrane region" description="Helical" evidence="6">
    <location>
        <begin position="156"/>
        <end position="180"/>
    </location>
</feature>
<dbReference type="InterPro" id="IPR001182">
    <property type="entry name" value="FtsW/RodA"/>
</dbReference>
<feature type="transmembrane region" description="Helical" evidence="6">
    <location>
        <begin position="379"/>
        <end position="401"/>
    </location>
</feature>
<dbReference type="GO" id="GO:0015648">
    <property type="term" value="F:lipid-linked peptidoglycan transporter activity"/>
    <property type="evidence" value="ECO:0007669"/>
    <property type="project" value="TreeGrafter"/>
</dbReference>
<feature type="transmembrane region" description="Helical" evidence="6">
    <location>
        <begin position="341"/>
        <end position="358"/>
    </location>
</feature>
<dbReference type="AlphaFoldDB" id="W6SDG4"/>
<sequence length="433" mass="48126">MGKVYKEEKRLVRFTYILIAICFINLSFITTPINTAALVMGAILMVLIGTIHFMLRRYFPKGDKYLYILACILATIGITMLYRLDVAKGTNLAIKQIVWFIIGVTIYVFVIVLMPELDRLKKYRYIFLILTLIFMSMAKIYNTLTGKSEVNGALNWVYIGGFSFQPSEFGKIFLVIYLALALNKESSSKDEYLGGISDFMEKVLGPFGKYYRIGIEPIFTIMFSLGFMVLQTDLGTALMIFGVSITMLYMATGNFKYMLATFALASVGAVAAYFMFAHVKRRVLIWRDPWPYVSGESYQLVQGFYGMAEGGVIGKGLGLGYPNKVPMCESDFIFSAISEEMGILVGFAIILIYLLMFYRSMRGAINIRDNGAKLLDVGLSTMIAIQSLVIVGGVTGAIPLTGITLPFVSYGGTSILSAFIILGILQKISEGEK</sequence>
<keyword evidence="4 6" id="KW-1133">Transmembrane helix</keyword>
<name>W6SDG4_9CLOT</name>
<evidence type="ECO:0000256" key="5">
    <source>
        <dbReference type="ARBA" id="ARBA00023136"/>
    </source>
</evidence>
<reference evidence="7 8" key="1">
    <citation type="submission" date="2013-11" db="EMBL/GenBank/DDBJ databases">
        <title>Complete genome sequence of Clostridum sp. M2/40.</title>
        <authorList>
            <person name="Wibberg D."/>
            <person name="Puehler A."/>
            <person name="Schlueter A."/>
        </authorList>
    </citation>
    <scope>NUCLEOTIDE SEQUENCE [LARGE SCALE GENOMIC DNA]</scope>
    <source>
        <strain evidence="8">M2/40</strain>
    </source>
</reference>
<keyword evidence="2 6" id="KW-0812">Transmembrane</keyword>
<evidence type="ECO:0000256" key="1">
    <source>
        <dbReference type="ARBA" id="ARBA00004141"/>
    </source>
</evidence>
<dbReference type="STRING" id="1216932.CM240_0525"/>
<dbReference type="Pfam" id="PF01098">
    <property type="entry name" value="FTSW_RODA_SPOVE"/>
    <property type="match status" value="1"/>
</dbReference>
<dbReference type="OrthoDB" id="9812661at2"/>
<comment type="subcellular location">
    <subcellularLocation>
        <location evidence="1">Membrane</location>
        <topology evidence="1">Multi-pass membrane protein</topology>
    </subcellularLocation>
</comment>
<organism evidence="7 8">
    <name type="scientific">Clostridium bornimense</name>
    <dbReference type="NCBI Taxonomy" id="1216932"/>
    <lineage>
        <taxon>Bacteria</taxon>
        <taxon>Bacillati</taxon>
        <taxon>Bacillota</taxon>
        <taxon>Clostridia</taxon>
        <taxon>Eubacteriales</taxon>
        <taxon>Clostridiaceae</taxon>
        <taxon>Clostridium</taxon>
    </lineage>
</organism>
<feature type="transmembrane region" description="Helical" evidence="6">
    <location>
        <begin position="12"/>
        <end position="29"/>
    </location>
</feature>
<keyword evidence="3" id="KW-0133">Cell shape</keyword>
<proteinExistence type="predicted"/>